<dbReference type="InterPro" id="IPR041489">
    <property type="entry name" value="PDZ_6"/>
</dbReference>
<accession>A0A6J7Q9Y0</accession>
<dbReference type="AlphaFoldDB" id="A0A6J7Q9Y0"/>
<proteinExistence type="predicted"/>
<dbReference type="Gene3D" id="2.30.42.10">
    <property type="match status" value="1"/>
</dbReference>
<sequence>MDFGIEFETRSVQVAAVAPGSPAHGLGIRPGDRLTHLAGMPVCNRDQIAATWLIRDQGSGDHLTVWRDGEVLTLQIPAGLDVVAFAERAVSPITVVREQTTPDGMIDLRRRALADLVGQDPAFARERSRVAMRQLMEAFDAMEQALAGRAQASRAEVERTASVA</sequence>
<gene>
    <name evidence="2" type="ORF">UFOPK3992_01365</name>
</gene>
<protein>
    <submittedName>
        <fullName evidence="2">Unannotated protein</fullName>
    </submittedName>
</protein>
<dbReference type="SUPFAM" id="SSF50156">
    <property type="entry name" value="PDZ domain-like"/>
    <property type="match status" value="1"/>
</dbReference>
<feature type="domain" description="PDZ" evidence="1">
    <location>
        <begin position="1"/>
        <end position="69"/>
    </location>
</feature>
<organism evidence="2">
    <name type="scientific">freshwater metagenome</name>
    <dbReference type="NCBI Taxonomy" id="449393"/>
    <lineage>
        <taxon>unclassified sequences</taxon>
        <taxon>metagenomes</taxon>
        <taxon>ecological metagenomes</taxon>
    </lineage>
</organism>
<dbReference type="Pfam" id="PF17820">
    <property type="entry name" value="PDZ_6"/>
    <property type="match status" value="1"/>
</dbReference>
<name>A0A6J7Q9Y0_9ZZZZ</name>
<dbReference type="PROSITE" id="PS50106">
    <property type="entry name" value="PDZ"/>
    <property type="match status" value="1"/>
</dbReference>
<evidence type="ECO:0000259" key="1">
    <source>
        <dbReference type="PROSITE" id="PS50106"/>
    </source>
</evidence>
<dbReference type="InterPro" id="IPR036034">
    <property type="entry name" value="PDZ_sf"/>
</dbReference>
<dbReference type="SMART" id="SM00228">
    <property type="entry name" value="PDZ"/>
    <property type="match status" value="1"/>
</dbReference>
<evidence type="ECO:0000313" key="2">
    <source>
        <dbReference type="EMBL" id="CAB5014006.1"/>
    </source>
</evidence>
<reference evidence="2" key="1">
    <citation type="submission" date="2020-05" db="EMBL/GenBank/DDBJ databases">
        <authorList>
            <person name="Chiriac C."/>
            <person name="Salcher M."/>
            <person name="Ghai R."/>
            <person name="Kavagutti S V."/>
        </authorList>
    </citation>
    <scope>NUCLEOTIDE SEQUENCE</scope>
</reference>
<dbReference type="EMBL" id="CAFBOZ010000205">
    <property type="protein sequence ID" value="CAB5014006.1"/>
    <property type="molecule type" value="Genomic_DNA"/>
</dbReference>
<dbReference type="InterPro" id="IPR001478">
    <property type="entry name" value="PDZ"/>
</dbReference>